<keyword evidence="2 4" id="KW-0547">Nucleotide-binding</keyword>
<evidence type="ECO:0000256" key="3">
    <source>
        <dbReference type="ARBA" id="ARBA00022840"/>
    </source>
</evidence>
<dbReference type="EMBL" id="JAPDRN010000078">
    <property type="protein sequence ID" value="KAJ9627351.1"/>
    <property type="molecule type" value="Genomic_DNA"/>
</dbReference>
<feature type="binding site" evidence="4">
    <location>
        <position position="46"/>
    </location>
    <ligand>
        <name>ATP</name>
        <dbReference type="ChEBI" id="CHEBI:30616"/>
    </ligand>
</feature>
<feature type="compositionally biased region" description="Basic and acidic residues" evidence="6">
    <location>
        <begin position="313"/>
        <end position="332"/>
    </location>
</feature>
<dbReference type="SMART" id="SM00220">
    <property type="entry name" value="S_TKc"/>
    <property type="match status" value="1"/>
</dbReference>
<reference evidence="8" key="1">
    <citation type="submission" date="2022-10" db="EMBL/GenBank/DDBJ databases">
        <title>Culturing micro-colonial fungi from biological soil crusts in the Mojave desert and describing Neophaeococcomyces mojavensis, and introducing the new genera and species Taxawa tesnikishii.</title>
        <authorList>
            <person name="Kurbessoian T."/>
            <person name="Stajich J.E."/>
        </authorList>
    </citation>
    <scope>NUCLEOTIDE SEQUENCE</scope>
    <source>
        <strain evidence="8">TK_35</strain>
    </source>
</reference>
<dbReference type="GO" id="GO:0005524">
    <property type="term" value="F:ATP binding"/>
    <property type="evidence" value="ECO:0007669"/>
    <property type="project" value="UniProtKB-UniRule"/>
</dbReference>
<evidence type="ECO:0000259" key="7">
    <source>
        <dbReference type="PROSITE" id="PS50011"/>
    </source>
</evidence>
<evidence type="ECO:0000256" key="2">
    <source>
        <dbReference type="ARBA" id="ARBA00022741"/>
    </source>
</evidence>
<keyword evidence="5" id="KW-0808">Transferase</keyword>
<gene>
    <name evidence="8" type="ORF">H2204_009762</name>
</gene>
<comment type="similarity">
    <text evidence="5">Belongs to the protein kinase superfamily.</text>
</comment>
<feature type="region of interest" description="Disordered" evidence="6">
    <location>
        <begin position="313"/>
        <end position="351"/>
    </location>
</feature>
<dbReference type="PROSITE" id="PS50011">
    <property type="entry name" value="PROTEIN_KINASE_DOM"/>
    <property type="match status" value="1"/>
</dbReference>
<comment type="caution">
    <text evidence="8">The sequence shown here is derived from an EMBL/GenBank/DDBJ whole genome shotgun (WGS) entry which is preliminary data.</text>
</comment>
<dbReference type="GO" id="GO:0004674">
    <property type="term" value="F:protein serine/threonine kinase activity"/>
    <property type="evidence" value="ECO:0007669"/>
    <property type="project" value="UniProtKB-KW"/>
</dbReference>
<name>A0AA38XYA1_9EURO</name>
<keyword evidence="5" id="KW-0418">Kinase</keyword>
<dbReference type="SUPFAM" id="SSF56112">
    <property type="entry name" value="Protein kinase-like (PK-like)"/>
    <property type="match status" value="1"/>
</dbReference>
<dbReference type="Gene3D" id="1.10.510.10">
    <property type="entry name" value="Transferase(Phosphotransferase) domain 1"/>
    <property type="match status" value="1"/>
</dbReference>
<dbReference type="EC" id="2.7.11.1" evidence="1"/>
<accession>A0AA38XYA1</accession>
<dbReference type="AlphaFoldDB" id="A0AA38XYA1"/>
<dbReference type="InterPro" id="IPR008271">
    <property type="entry name" value="Ser/Thr_kinase_AS"/>
</dbReference>
<keyword evidence="9" id="KW-1185">Reference proteome</keyword>
<feature type="compositionally biased region" description="Basic residues" evidence="6">
    <location>
        <begin position="339"/>
        <end position="351"/>
    </location>
</feature>
<dbReference type="Pfam" id="PF00069">
    <property type="entry name" value="Pkinase"/>
    <property type="match status" value="1"/>
</dbReference>
<dbReference type="PROSITE" id="PS00107">
    <property type="entry name" value="PROTEIN_KINASE_ATP"/>
    <property type="match status" value="1"/>
</dbReference>
<dbReference type="InterPro" id="IPR017441">
    <property type="entry name" value="Protein_kinase_ATP_BS"/>
</dbReference>
<evidence type="ECO:0000313" key="8">
    <source>
        <dbReference type="EMBL" id="KAJ9627351.1"/>
    </source>
</evidence>
<evidence type="ECO:0000256" key="4">
    <source>
        <dbReference type="PROSITE-ProRule" id="PRU10141"/>
    </source>
</evidence>
<dbReference type="PROSITE" id="PS00108">
    <property type="entry name" value="PROTEIN_KINASE_ST"/>
    <property type="match status" value="1"/>
</dbReference>
<dbReference type="PANTHER" id="PTHR11909">
    <property type="entry name" value="CASEIN KINASE-RELATED"/>
    <property type="match status" value="1"/>
</dbReference>
<evidence type="ECO:0000313" key="9">
    <source>
        <dbReference type="Proteomes" id="UP001172681"/>
    </source>
</evidence>
<dbReference type="InterPro" id="IPR050235">
    <property type="entry name" value="CK1_Ser-Thr_kinase"/>
</dbReference>
<proteinExistence type="inferred from homology"/>
<protein>
    <recommendedName>
        <fullName evidence="1">non-specific serine/threonine protein kinase</fullName>
        <ecNumber evidence="1">2.7.11.1</ecNumber>
    </recommendedName>
</protein>
<dbReference type="CDD" id="cd14016">
    <property type="entry name" value="STKc_CK1"/>
    <property type="match status" value="1"/>
</dbReference>
<evidence type="ECO:0000256" key="1">
    <source>
        <dbReference type="ARBA" id="ARBA00012513"/>
    </source>
</evidence>
<dbReference type="Proteomes" id="UP001172681">
    <property type="component" value="Unassembled WGS sequence"/>
</dbReference>
<organism evidence="8 9">
    <name type="scientific">Knufia peltigerae</name>
    <dbReference type="NCBI Taxonomy" id="1002370"/>
    <lineage>
        <taxon>Eukaryota</taxon>
        <taxon>Fungi</taxon>
        <taxon>Dikarya</taxon>
        <taxon>Ascomycota</taxon>
        <taxon>Pezizomycotina</taxon>
        <taxon>Eurotiomycetes</taxon>
        <taxon>Chaetothyriomycetidae</taxon>
        <taxon>Chaetothyriales</taxon>
        <taxon>Trichomeriaceae</taxon>
        <taxon>Knufia</taxon>
    </lineage>
</organism>
<evidence type="ECO:0000256" key="6">
    <source>
        <dbReference type="SAM" id="MobiDB-lite"/>
    </source>
</evidence>
<dbReference type="InterPro" id="IPR011009">
    <property type="entry name" value="Kinase-like_dom_sf"/>
</dbReference>
<dbReference type="InterPro" id="IPR000719">
    <property type="entry name" value="Prot_kinase_dom"/>
</dbReference>
<sequence>MDSFVQRVHDIAIGGRYHLVRKLGSGTFGHVYLGLDSETGNEVAMKFEHHSVAPSLLEEEARIYRSLQKSGFPRVHWFGQQHDFMVLVFELLGPNLEDLFRYCGDQFSLKTTLMLANQLLSRFESLHSNNYLHRDVKPENFLLGTGERGNIVYMTDLGLATYRDPDRWRASSPPRRVGVPARPPQLVGTCRYASINGHLGVAQSRRDDLEALGYMLVYFLRGNLPWQGLKAKRDAKHLLVLEMKQATSASELCAGLPTEFEDYMNYVNKLRYEDRPDYQHLRRMFSKLFRQQGFDYDNVFDWTVREFLRLEPDPQDRSRGKDMDEQRGEDATKPLGSAARKKTRAARRKRT</sequence>
<keyword evidence="5" id="KW-0723">Serine/threonine-protein kinase</keyword>
<evidence type="ECO:0000256" key="5">
    <source>
        <dbReference type="RuleBase" id="RU000304"/>
    </source>
</evidence>
<feature type="domain" description="Protein kinase" evidence="7">
    <location>
        <begin position="17"/>
        <end position="289"/>
    </location>
</feature>
<keyword evidence="3 4" id="KW-0067">ATP-binding</keyword>